<reference evidence="1 2" key="1">
    <citation type="submission" date="2019-01" db="EMBL/GenBank/DDBJ databases">
        <authorList>
            <person name="Chen W.-M."/>
        </authorList>
    </citation>
    <scope>NUCLEOTIDE SEQUENCE [LARGE SCALE GENOMIC DNA]</scope>
    <source>
        <strain evidence="1 2">KYPC3</strain>
    </source>
</reference>
<sequence>MAQVVHAKIQRWGNGLGLRVAGLIRDIPHFTPDTAVEVEVFADGFTVRRTKQAPRKLPFSETELLEGLTSETVQAELLAPLSAVEVDN</sequence>
<dbReference type="SUPFAM" id="SSF89447">
    <property type="entry name" value="AbrB/MazE/MraZ-like"/>
    <property type="match status" value="1"/>
</dbReference>
<dbReference type="Gene3D" id="2.10.260.10">
    <property type="match status" value="1"/>
</dbReference>
<dbReference type="AlphaFoldDB" id="A0A437R019"/>
<organism evidence="1 2">
    <name type="scientific">Rheinheimera riviphila</name>
    <dbReference type="NCBI Taxonomy" id="1834037"/>
    <lineage>
        <taxon>Bacteria</taxon>
        <taxon>Pseudomonadati</taxon>
        <taxon>Pseudomonadota</taxon>
        <taxon>Gammaproteobacteria</taxon>
        <taxon>Chromatiales</taxon>
        <taxon>Chromatiaceae</taxon>
        <taxon>Rheinheimera</taxon>
    </lineage>
</organism>
<dbReference type="RefSeq" id="WP_127698465.1">
    <property type="nucleotide sequence ID" value="NZ_SACS01000006.1"/>
</dbReference>
<name>A0A437R019_9GAMM</name>
<dbReference type="Proteomes" id="UP000283077">
    <property type="component" value="Unassembled WGS sequence"/>
</dbReference>
<comment type="caution">
    <text evidence="1">The sequence shown here is derived from an EMBL/GenBank/DDBJ whole genome shotgun (WGS) entry which is preliminary data.</text>
</comment>
<gene>
    <name evidence="1" type="ORF">EOE67_07760</name>
</gene>
<proteinExistence type="predicted"/>
<dbReference type="EMBL" id="SACS01000006">
    <property type="protein sequence ID" value="RVU40136.1"/>
    <property type="molecule type" value="Genomic_DNA"/>
</dbReference>
<dbReference type="InterPro" id="IPR037914">
    <property type="entry name" value="SpoVT-AbrB_sf"/>
</dbReference>
<evidence type="ECO:0000313" key="2">
    <source>
        <dbReference type="Proteomes" id="UP000283077"/>
    </source>
</evidence>
<protein>
    <submittedName>
        <fullName evidence="1">Uncharacterized protein</fullName>
    </submittedName>
</protein>
<keyword evidence="2" id="KW-1185">Reference proteome</keyword>
<evidence type="ECO:0000313" key="1">
    <source>
        <dbReference type="EMBL" id="RVU40136.1"/>
    </source>
</evidence>
<accession>A0A437R019</accession>
<dbReference type="OrthoDB" id="9795766at2"/>